<sequence>MNSIVCIKFNFVHKCFFSYFHNPNQITTMSSNREKKLNKSDVRLGIWKFILSFIILSAISFIAVFFFFKSYDRQLTGVDEEVRAYRDLLNRNNLLHTHIDSIYARMELYDSDKAYNDNYLRTYILDNVREAQEIMGADSATNLKHYAVLMQKIKPMLNLKSQIVTVSAKQQIAIRDVQECQGKSSQISNKMRIDPSRKFTGRRR</sequence>
<dbReference type="InterPro" id="IPR039449">
    <property type="entry name" value="TssO"/>
</dbReference>
<feature type="transmembrane region" description="Helical" evidence="2">
    <location>
        <begin position="46"/>
        <end position="68"/>
    </location>
</feature>
<keyword evidence="2" id="KW-1133">Transmembrane helix</keyword>
<evidence type="ECO:0000313" key="3">
    <source>
        <dbReference type="EMBL" id="SUX46304.1"/>
    </source>
</evidence>
<accession>A0A381FIG7</accession>
<dbReference type="STRING" id="254.SAMN05421682_11750"/>
<dbReference type="Proteomes" id="UP000254282">
    <property type="component" value="Unassembled WGS sequence"/>
</dbReference>
<proteinExistence type="predicted"/>
<keyword evidence="2" id="KW-0812">Transmembrane</keyword>
<name>A0A381FIG7_9FLAO</name>
<dbReference type="Pfam" id="PF17561">
    <property type="entry name" value="TssO"/>
    <property type="match status" value="1"/>
</dbReference>
<evidence type="ECO:0000256" key="1">
    <source>
        <dbReference type="SAM" id="MobiDB-lite"/>
    </source>
</evidence>
<protein>
    <submittedName>
        <fullName evidence="3">Uncharacterized protein</fullName>
    </submittedName>
</protein>
<reference evidence="3 4" key="1">
    <citation type="submission" date="2018-06" db="EMBL/GenBank/DDBJ databases">
        <authorList>
            <consortium name="Pathogen Informatics"/>
            <person name="Doyle S."/>
        </authorList>
    </citation>
    <scope>NUCLEOTIDE SEQUENCE [LARGE SCALE GENOMIC DNA]</scope>
    <source>
        <strain evidence="3 4">NCTC13532</strain>
    </source>
</reference>
<evidence type="ECO:0000256" key="2">
    <source>
        <dbReference type="SAM" id="Phobius"/>
    </source>
</evidence>
<evidence type="ECO:0000313" key="4">
    <source>
        <dbReference type="Proteomes" id="UP000254282"/>
    </source>
</evidence>
<gene>
    <name evidence="3" type="ORF">NCTC13532_01836</name>
</gene>
<keyword evidence="2" id="KW-0472">Membrane</keyword>
<feature type="region of interest" description="Disordered" evidence="1">
    <location>
        <begin position="183"/>
        <end position="204"/>
    </location>
</feature>
<dbReference type="EMBL" id="UFVR01000004">
    <property type="protein sequence ID" value="SUX46304.1"/>
    <property type="molecule type" value="Genomic_DNA"/>
</dbReference>
<dbReference type="AlphaFoldDB" id="A0A381FIG7"/>
<organism evidence="3 4">
    <name type="scientific">Chryseobacterium indoltheticum</name>
    <dbReference type="NCBI Taxonomy" id="254"/>
    <lineage>
        <taxon>Bacteria</taxon>
        <taxon>Pseudomonadati</taxon>
        <taxon>Bacteroidota</taxon>
        <taxon>Flavobacteriia</taxon>
        <taxon>Flavobacteriales</taxon>
        <taxon>Weeksellaceae</taxon>
        <taxon>Chryseobacterium group</taxon>
        <taxon>Chryseobacterium</taxon>
    </lineage>
</organism>